<gene>
    <name evidence="3" type="primary">ABSGL_04331.1 scaffold 5390</name>
</gene>
<dbReference type="InterPro" id="IPR031872">
    <property type="entry name" value="NDC10_II"/>
</dbReference>
<dbReference type="GO" id="GO:0003677">
    <property type="term" value="F:DNA binding"/>
    <property type="evidence" value="ECO:0007669"/>
    <property type="project" value="InterPro"/>
</dbReference>
<evidence type="ECO:0000259" key="2">
    <source>
        <dbReference type="Pfam" id="PF16787"/>
    </source>
</evidence>
<evidence type="ECO:0000313" key="3">
    <source>
        <dbReference type="EMBL" id="SAL98767.1"/>
    </source>
</evidence>
<dbReference type="InterPro" id="IPR038279">
    <property type="entry name" value="Ndc10_dom2_sf"/>
</dbReference>
<dbReference type="OrthoDB" id="120763at2759"/>
<dbReference type="AlphaFoldDB" id="A0A168MLI5"/>
<dbReference type="Pfam" id="PF16787">
    <property type="entry name" value="NDC10_II"/>
    <property type="match status" value="1"/>
</dbReference>
<accession>A0A168MLI5</accession>
<dbReference type="EMBL" id="LT552351">
    <property type="protein sequence ID" value="SAL98767.1"/>
    <property type="molecule type" value="Genomic_DNA"/>
</dbReference>
<sequence length="172" mass="19367">MTGFPTNGRSFYLARAALDPPSSLCKKLFPAIDEWNDRLAAKKLNPDNNDPIQPTVAANAFVPVIMMLRKTFVQDSVLMMELRPCHPSLLVIPKIDYDDDDGNRDDDDANDDSTTTSCRPIRCTHPVHSRLPSHCTDEVHYPMTHSQRLLLLILWITLVCFSPSFSLAITLD</sequence>
<protein>
    <recommendedName>
        <fullName evidence="2">Ndc10 domain-containing protein</fullName>
    </recommendedName>
</protein>
<dbReference type="InParanoid" id="A0A168MLI5"/>
<keyword evidence="1" id="KW-0812">Transmembrane</keyword>
<dbReference type="Gene3D" id="1.10.443.20">
    <property type="entry name" value="Centromere DNA-binding protein complex CBF3 subunit, domain 2"/>
    <property type="match status" value="1"/>
</dbReference>
<keyword evidence="1" id="KW-1133">Transmembrane helix</keyword>
<organism evidence="3">
    <name type="scientific">Absidia glauca</name>
    <name type="common">Pin mould</name>
    <dbReference type="NCBI Taxonomy" id="4829"/>
    <lineage>
        <taxon>Eukaryota</taxon>
        <taxon>Fungi</taxon>
        <taxon>Fungi incertae sedis</taxon>
        <taxon>Mucoromycota</taxon>
        <taxon>Mucoromycotina</taxon>
        <taxon>Mucoromycetes</taxon>
        <taxon>Mucorales</taxon>
        <taxon>Cunninghamellaceae</taxon>
        <taxon>Absidia</taxon>
    </lineage>
</organism>
<keyword evidence="1" id="KW-0472">Membrane</keyword>
<name>A0A168MLI5_ABSGL</name>
<evidence type="ECO:0000256" key="1">
    <source>
        <dbReference type="SAM" id="Phobius"/>
    </source>
</evidence>
<proteinExistence type="predicted"/>
<evidence type="ECO:0000313" key="4">
    <source>
        <dbReference type="Proteomes" id="UP000078561"/>
    </source>
</evidence>
<keyword evidence="4" id="KW-1185">Reference proteome</keyword>
<dbReference type="Proteomes" id="UP000078561">
    <property type="component" value="Unassembled WGS sequence"/>
</dbReference>
<reference evidence="3" key="1">
    <citation type="submission" date="2016-04" db="EMBL/GenBank/DDBJ databases">
        <authorList>
            <person name="Evans L.H."/>
            <person name="Alamgir A."/>
            <person name="Owens N."/>
            <person name="Weber N.D."/>
            <person name="Virtaneva K."/>
            <person name="Barbian K."/>
            <person name="Babar A."/>
            <person name="Rosenke K."/>
        </authorList>
    </citation>
    <scope>NUCLEOTIDE SEQUENCE [LARGE SCALE GENOMIC DNA]</scope>
    <source>
        <strain evidence="3">CBS 101.48</strain>
    </source>
</reference>
<feature type="transmembrane region" description="Helical" evidence="1">
    <location>
        <begin position="149"/>
        <end position="171"/>
    </location>
</feature>
<feature type="domain" description="Ndc10" evidence="2">
    <location>
        <begin position="6"/>
        <end position="86"/>
    </location>
</feature>